<proteinExistence type="predicted"/>
<evidence type="ECO:0000313" key="2">
    <source>
        <dbReference type="Proteomes" id="UP000315133"/>
    </source>
</evidence>
<dbReference type="Gene3D" id="3.40.50.300">
    <property type="entry name" value="P-loop containing nucleotide triphosphate hydrolases"/>
    <property type="match status" value="1"/>
</dbReference>
<accession>A0A543KPL2</accession>
<dbReference type="Proteomes" id="UP000315133">
    <property type="component" value="Unassembled WGS sequence"/>
</dbReference>
<evidence type="ECO:0008006" key="3">
    <source>
        <dbReference type="Google" id="ProtNLM"/>
    </source>
</evidence>
<dbReference type="OrthoDB" id="3237545at2"/>
<dbReference type="RefSeq" id="WP_141818544.1">
    <property type="nucleotide sequence ID" value="NZ_BAAAIL010000004.1"/>
</dbReference>
<dbReference type="InterPro" id="IPR027417">
    <property type="entry name" value="P-loop_NTPase"/>
</dbReference>
<gene>
    <name evidence="1" type="ORF">FB476_1901</name>
</gene>
<dbReference type="AlphaFoldDB" id="A0A543KPL2"/>
<name>A0A543KPL2_9MICO</name>
<comment type="caution">
    <text evidence="1">The sequence shown here is derived from an EMBL/GenBank/DDBJ whole genome shotgun (WGS) entry which is preliminary data.</text>
</comment>
<dbReference type="SUPFAM" id="SSF52540">
    <property type="entry name" value="P-loop containing nucleoside triphosphate hydrolases"/>
    <property type="match status" value="1"/>
</dbReference>
<reference evidence="1 2" key="1">
    <citation type="submission" date="2019-06" db="EMBL/GenBank/DDBJ databases">
        <title>Sequencing the genomes of 1000 actinobacteria strains.</title>
        <authorList>
            <person name="Klenk H.-P."/>
        </authorList>
    </citation>
    <scope>NUCLEOTIDE SEQUENCE [LARGE SCALE GENOMIC DNA]</scope>
    <source>
        <strain evidence="1 2">DSM 12362</strain>
    </source>
</reference>
<organism evidence="1 2">
    <name type="scientific">Ornithinimicrobium humiphilum</name>
    <dbReference type="NCBI Taxonomy" id="125288"/>
    <lineage>
        <taxon>Bacteria</taxon>
        <taxon>Bacillati</taxon>
        <taxon>Actinomycetota</taxon>
        <taxon>Actinomycetes</taxon>
        <taxon>Micrococcales</taxon>
        <taxon>Ornithinimicrobiaceae</taxon>
        <taxon>Ornithinimicrobium</taxon>
    </lineage>
</organism>
<dbReference type="EMBL" id="VFPU01000001">
    <property type="protein sequence ID" value="TQM97006.1"/>
    <property type="molecule type" value="Genomic_DNA"/>
</dbReference>
<evidence type="ECO:0000313" key="1">
    <source>
        <dbReference type="EMBL" id="TQM97006.1"/>
    </source>
</evidence>
<protein>
    <recommendedName>
        <fullName evidence="3">Uridine kinase</fullName>
    </recommendedName>
</protein>
<keyword evidence="2" id="KW-1185">Reference proteome</keyword>
<sequence length="201" mass="21557">MPSEDAPDRSTFEALWPHVRPVVEGAGRGDGRPVLVGVDGRSGSGKTDLAACLVSAVRELGRTCGEVHLDDLYPGWSGLAAGLEPLCAGVVTPLSRGEAGNYVSWDWHASRPGRRRDVPVEQVVVVEGVGTLAAPCADLLDLRIWLEAPARVRRERALRRDGEVFAPHWQEWADQEDALFAAGPPPADLVADTGTGRVRRG</sequence>